<feature type="compositionally biased region" description="Gly residues" evidence="1">
    <location>
        <begin position="1"/>
        <end position="20"/>
    </location>
</feature>
<evidence type="ECO:0000313" key="2">
    <source>
        <dbReference type="EMBL" id="GAO06794.1"/>
    </source>
</evidence>
<dbReference type="Proteomes" id="UP000048965">
    <property type="component" value="Unassembled WGS sequence"/>
</dbReference>
<comment type="caution">
    <text evidence="2">The sequence shown here is derived from an EMBL/GenBank/DDBJ whole genome shotgun (WGS) entry which is preliminary data.</text>
</comment>
<dbReference type="Gene3D" id="2.30.110.10">
    <property type="entry name" value="Electron Transport, Fmn-binding Protein, Chain A"/>
    <property type="match status" value="1"/>
</dbReference>
<name>A0A0P4R1N3_9ACTN</name>
<proteinExistence type="predicted"/>
<dbReference type="InterPro" id="IPR012349">
    <property type="entry name" value="Split_barrel_FMN-bd"/>
</dbReference>
<dbReference type="EMBL" id="BBNO01000002">
    <property type="protein sequence ID" value="GAO06794.1"/>
    <property type="molecule type" value="Genomic_DNA"/>
</dbReference>
<organism evidence="2 3">
    <name type="scientific">Streptomyces lydicamycinicus</name>
    <dbReference type="NCBI Taxonomy" id="1546107"/>
    <lineage>
        <taxon>Bacteria</taxon>
        <taxon>Bacillati</taxon>
        <taxon>Actinomycetota</taxon>
        <taxon>Actinomycetes</taxon>
        <taxon>Kitasatosporales</taxon>
        <taxon>Streptomycetaceae</taxon>
        <taxon>Streptomyces</taxon>
    </lineage>
</organism>
<gene>
    <name evidence="2" type="ORF">TPA0598_02_00320</name>
</gene>
<dbReference type="AlphaFoldDB" id="A0A0P4R1N3"/>
<evidence type="ECO:0000256" key="1">
    <source>
        <dbReference type="SAM" id="MobiDB-lite"/>
    </source>
</evidence>
<sequence length="276" mass="26993">MAEMNGAGGTGGMDGAGAGECMGHSEGRGHAGDAAGAGAAAGPGGVAGPGGAAGHGGAVGPDGAAPAAGSVCPEAIRRALAAHTTMTLAYVDEDGPQACAVLYATGAAEAVEGTATAGAAKTPGALDEAGAADDVDEAGVSGGPGVSGVEAGGAAGVTGGLEAGAGPALYFVTATATRHGRALAEPGARVAFTAQRDGQEWSGLTGLQGRGRCRPLTGAERAAGWQVYVERFPFVATSDRLRAALERTTLWELRPDWLRLIDNSQGFGHKEEWSRS</sequence>
<dbReference type="SUPFAM" id="SSF50475">
    <property type="entry name" value="FMN-binding split barrel"/>
    <property type="match status" value="1"/>
</dbReference>
<protein>
    <submittedName>
        <fullName evidence="2">Pyridoxamine 5'-phosphate oxidase</fullName>
    </submittedName>
</protein>
<accession>A0A0P4R1N3</accession>
<dbReference type="RefSeq" id="WP_245698431.1">
    <property type="nucleotide sequence ID" value="NZ_BBNO01000002.1"/>
</dbReference>
<feature type="region of interest" description="Disordered" evidence="1">
    <location>
        <begin position="1"/>
        <end position="42"/>
    </location>
</feature>
<reference evidence="2 3" key="2">
    <citation type="journal article" date="2015" name="Stand. Genomic Sci.">
        <title>Draft genome sequence of marine-derived Streptomyces sp. TP-A0598, a producer of anti-MRSA antibiotic lydicamycins.</title>
        <authorList>
            <person name="Komaki H."/>
            <person name="Ichikawa N."/>
            <person name="Hosoyama A."/>
            <person name="Fujita N."/>
            <person name="Igarashi Y."/>
        </authorList>
    </citation>
    <scope>NUCLEOTIDE SEQUENCE [LARGE SCALE GENOMIC DNA]</scope>
    <source>
        <strain evidence="2 3">NBRC 110027</strain>
    </source>
</reference>
<evidence type="ECO:0000313" key="3">
    <source>
        <dbReference type="Proteomes" id="UP000048965"/>
    </source>
</evidence>
<keyword evidence="3" id="KW-1185">Reference proteome</keyword>
<reference evidence="3" key="1">
    <citation type="submission" date="2014-09" db="EMBL/GenBank/DDBJ databases">
        <title>Whole genome shotgun sequence of Streptomyces sp. NBRC 110027.</title>
        <authorList>
            <person name="Komaki H."/>
            <person name="Ichikawa N."/>
            <person name="Katano-Makiyama Y."/>
            <person name="Hosoyama A."/>
            <person name="Hashimoto M."/>
            <person name="Uohara A."/>
            <person name="Kitahashi Y."/>
            <person name="Ohji S."/>
            <person name="Kimura A."/>
            <person name="Yamazoe A."/>
            <person name="Igarashi Y."/>
            <person name="Fujita N."/>
        </authorList>
    </citation>
    <scope>NUCLEOTIDE SEQUENCE [LARGE SCALE GENOMIC DNA]</scope>
    <source>
        <strain evidence="3">NBRC 110027</strain>
    </source>
</reference>